<reference evidence="1" key="2">
    <citation type="journal article" date="2015" name="Fish Shellfish Immunol.">
        <title>Early steps in the European eel (Anguilla anguilla)-Vibrio vulnificus interaction in the gills: Role of the RtxA13 toxin.</title>
        <authorList>
            <person name="Callol A."/>
            <person name="Pajuelo D."/>
            <person name="Ebbesson L."/>
            <person name="Teles M."/>
            <person name="MacKenzie S."/>
            <person name="Amaro C."/>
        </authorList>
    </citation>
    <scope>NUCLEOTIDE SEQUENCE</scope>
</reference>
<dbReference type="EMBL" id="GBXM01056034">
    <property type="protein sequence ID" value="JAH52543.1"/>
    <property type="molecule type" value="Transcribed_RNA"/>
</dbReference>
<sequence length="79" mass="9503">MPTVCVRLCASQNSQKLQNWMIENKTTNLDQTKTKIREKELKMVSKTEDKNKRKGNKNYQREESIFCCLFFLWLLFPKK</sequence>
<reference evidence="1" key="1">
    <citation type="submission" date="2014-11" db="EMBL/GenBank/DDBJ databases">
        <authorList>
            <person name="Amaro Gonzalez C."/>
        </authorList>
    </citation>
    <scope>NUCLEOTIDE SEQUENCE</scope>
</reference>
<protein>
    <submittedName>
        <fullName evidence="1">Uncharacterized protein</fullName>
    </submittedName>
</protein>
<evidence type="ECO:0000313" key="1">
    <source>
        <dbReference type="EMBL" id="JAH52543.1"/>
    </source>
</evidence>
<proteinExistence type="predicted"/>
<name>A0A0E9TII8_ANGAN</name>
<dbReference type="AlphaFoldDB" id="A0A0E9TII8"/>
<accession>A0A0E9TII8</accession>
<organism evidence="1">
    <name type="scientific">Anguilla anguilla</name>
    <name type="common">European freshwater eel</name>
    <name type="synonym">Muraena anguilla</name>
    <dbReference type="NCBI Taxonomy" id="7936"/>
    <lineage>
        <taxon>Eukaryota</taxon>
        <taxon>Metazoa</taxon>
        <taxon>Chordata</taxon>
        <taxon>Craniata</taxon>
        <taxon>Vertebrata</taxon>
        <taxon>Euteleostomi</taxon>
        <taxon>Actinopterygii</taxon>
        <taxon>Neopterygii</taxon>
        <taxon>Teleostei</taxon>
        <taxon>Anguilliformes</taxon>
        <taxon>Anguillidae</taxon>
        <taxon>Anguilla</taxon>
    </lineage>
</organism>